<dbReference type="EMBL" id="JBBPBM010000020">
    <property type="protein sequence ID" value="KAK8550257.1"/>
    <property type="molecule type" value="Genomic_DNA"/>
</dbReference>
<comment type="caution">
    <text evidence="1">The sequence shown here is derived from an EMBL/GenBank/DDBJ whole genome shotgun (WGS) entry which is preliminary data.</text>
</comment>
<organism evidence="1 2">
    <name type="scientific">Hibiscus sabdariffa</name>
    <name type="common">roselle</name>
    <dbReference type="NCBI Taxonomy" id="183260"/>
    <lineage>
        <taxon>Eukaryota</taxon>
        <taxon>Viridiplantae</taxon>
        <taxon>Streptophyta</taxon>
        <taxon>Embryophyta</taxon>
        <taxon>Tracheophyta</taxon>
        <taxon>Spermatophyta</taxon>
        <taxon>Magnoliopsida</taxon>
        <taxon>eudicotyledons</taxon>
        <taxon>Gunneridae</taxon>
        <taxon>Pentapetalae</taxon>
        <taxon>rosids</taxon>
        <taxon>malvids</taxon>
        <taxon>Malvales</taxon>
        <taxon>Malvaceae</taxon>
        <taxon>Malvoideae</taxon>
        <taxon>Hibiscus</taxon>
    </lineage>
</organism>
<dbReference type="Proteomes" id="UP001472677">
    <property type="component" value="Unassembled WGS sequence"/>
</dbReference>
<proteinExistence type="predicted"/>
<gene>
    <name evidence="1" type="ORF">V6N12_038975</name>
</gene>
<evidence type="ECO:0000313" key="2">
    <source>
        <dbReference type="Proteomes" id="UP001472677"/>
    </source>
</evidence>
<accession>A0ABR2DZT3</accession>
<protein>
    <submittedName>
        <fullName evidence="1">Uncharacterized protein</fullName>
    </submittedName>
</protein>
<evidence type="ECO:0000313" key="1">
    <source>
        <dbReference type="EMBL" id="KAK8550257.1"/>
    </source>
</evidence>
<reference evidence="1 2" key="1">
    <citation type="journal article" date="2024" name="G3 (Bethesda)">
        <title>Genome assembly of Hibiscus sabdariffa L. provides insights into metabolisms of medicinal natural products.</title>
        <authorList>
            <person name="Kim T."/>
        </authorList>
    </citation>
    <scope>NUCLEOTIDE SEQUENCE [LARGE SCALE GENOMIC DNA]</scope>
    <source>
        <strain evidence="1">TK-2024</strain>
        <tissue evidence="1">Old leaves</tissue>
    </source>
</reference>
<keyword evidence="2" id="KW-1185">Reference proteome</keyword>
<name>A0ABR2DZT3_9ROSI</name>
<sequence length="94" mass="10351">MSSCFCLSVLPPSKTLALAPSSSKTGGCRCFLVVSGSKCHQRAMRKRLQVVCMAPEEEKLTRRNVAFVYSVLGCYALVPLFIGNMRFNVGKFQV</sequence>